<dbReference type="SUPFAM" id="SSF52242">
    <property type="entry name" value="Cobalamin (vitamin B12)-binding domain"/>
    <property type="match status" value="1"/>
</dbReference>
<dbReference type="InterPro" id="IPR006638">
    <property type="entry name" value="Elp3/MiaA/NifB-like_rSAM"/>
</dbReference>
<keyword evidence="5" id="KW-0411">Iron-sulfur</keyword>
<evidence type="ECO:0000259" key="6">
    <source>
        <dbReference type="PROSITE" id="PS51332"/>
    </source>
</evidence>
<keyword evidence="4" id="KW-0408">Iron</keyword>
<dbReference type="InterPro" id="IPR023404">
    <property type="entry name" value="rSAM_horseshoe"/>
</dbReference>
<dbReference type="InterPro" id="IPR058240">
    <property type="entry name" value="rSAM_sf"/>
</dbReference>
<dbReference type="SMART" id="SM00729">
    <property type="entry name" value="Elp3"/>
    <property type="match status" value="1"/>
</dbReference>
<dbReference type="CDD" id="cd01335">
    <property type="entry name" value="Radical_SAM"/>
    <property type="match status" value="1"/>
</dbReference>
<dbReference type="Gene3D" id="3.40.50.280">
    <property type="entry name" value="Cobalamin-binding domain"/>
    <property type="match status" value="1"/>
</dbReference>
<dbReference type="GO" id="GO:0046872">
    <property type="term" value="F:metal ion binding"/>
    <property type="evidence" value="ECO:0007669"/>
    <property type="project" value="UniProtKB-KW"/>
</dbReference>
<dbReference type="InterPro" id="IPR034466">
    <property type="entry name" value="Methyltransferase_Class_B"/>
</dbReference>
<sequence length="569" mass="64825">MRLLLIQPPVEDFYDTDIRLQPIGLCYLKGAIQKFVPDVEVIIRDFHRGNGSKLAGRRTLQIPKELKYLKDYYPVADKSPFSTFFEYFRFGASYEDIATEVRSIQPDLIGISSLFSPYYREALKTAATIKETLDVPILMGGSHVSACPELMLSDPNVDFIIRGEGEKAICDFLEEFRANKRYALVPSLGWKKNGEMILNEIGENFPIQELPPPDLSSLTKEHYLFAGRPMRFIITSRSCPHRCSFCSVHTTFGTKYRRNTVENVLNEIKESYKLGYRVFDFEDDNLTFFKPEMKQLCEELIRAFPQKDVQFVAMNGISYISLDSELLILMKEAGFTNLNLALVSSDKLVRETTKRPHTIEKYLQIVQEGFALGFQITSYQILGLPMESLDSMIQTLQFNAEQPVLMGASLFYLTPNSPIAAGFPERNESDVFLSRLTSMAIPSKHFEREDIYSLFIVTRILNFLKSAPLAKDESLSLSDTLLRLEKSGVRSSIGVGLFQKLIKEKVLYASTSHQEVPLEKFRYSILERVFGELEGITTLSGGRILLSKRDGRDLSFQIKSDFHSSSFNH</sequence>
<comment type="caution">
    <text evidence="8">The sequence shown here is derived from an EMBL/GenBank/DDBJ whole genome shotgun (WGS) entry which is preliminary data.</text>
</comment>
<dbReference type="SFLD" id="SFLDG01082">
    <property type="entry name" value="B12-binding_domain_containing"/>
    <property type="match status" value="1"/>
</dbReference>
<evidence type="ECO:0000259" key="7">
    <source>
        <dbReference type="PROSITE" id="PS51918"/>
    </source>
</evidence>
<accession>A0A396ZAI5</accession>
<keyword evidence="2" id="KW-0949">S-adenosyl-L-methionine</keyword>
<dbReference type="RefSeq" id="WP_118967293.1">
    <property type="nucleotide sequence ID" value="NZ_QHCT01000001.1"/>
</dbReference>
<dbReference type="Gene3D" id="3.80.30.20">
    <property type="entry name" value="tm_1862 like domain"/>
    <property type="match status" value="1"/>
</dbReference>
<evidence type="ECO:0000256" key="3">
    <source>
        <dbReference type="ARBA" id="ARBA00022723"/>
    </source>
</evidence>
<proteinExistence type="predicted"/>
<dbReference type="CDD" id="cd02068">
    <property type="entry name" value="radical_SAM_B12_BD"/>
    <property type="match status" value="1"/>
</dbReference>
<dbReference type="InterPro" id="IPR036724">
    <property type="entry name" value="Cobalamin-bd_sf"/>
</dbReference>
<organism evidence="8 9">
    <name type="scientific">Leptospira stimsonii</name>
    <dbReference type="NCBI Taxonomy" id="2202203"/>
    <lineage>
        <taxon>Bacteria</taxon>
        <taxon>Pseudomonadati</taxon>
        <taxon>Spirochaetota</taxon>
        <taxon>Spirochaetia</taxon>
        <taxon>Leptospirales</taxon>
        <taxon>Leptospiraceae</taxon>
        <taxon>Leptospira</taxon>
    </lineage>
</organism>
<evidence type="ECO:0000256" key="5">
    <source>
        <dbReference type="ARBA" id="ARBA00023014"/>
    </source>
</evidence>
<evidence type="ECO:0000256" key="4">
    <source>
        <dbReference type="ARBA" id="ARBA00023004"/>
    </source>
</evidence>
<dbReference type="Proteomes" id="UP000265798">
    <property type="component" value="Unassembled WGS sequence"/>
</dbReference>
<dbReference type="PROSITE" id="PS51918">
    <property type="entry name" value="RADICAL_SAM"/>
    <property type="match status" value="1"/>
</dbReference>
<gene>
    <name evidence="8" type="ORF">DLM75_04530</name>
</gene>
<dbReference type="GO" id="GO:0003824">
    <property type="term" value="F:catalytic activity"/>
    <property type="evidence" value="ECO:0007669"/>
    <property type="project" value="InterPro"/>
</dbReference>
<comment type="cofactor">
    <cofactor evidence="1">
        <name>[4Fe-4S] cluster</name>
        <dbReference type="ChEBI" id="CHEBI:49883"/>
    </cofactor>
</comment>
<dbReference type="PROSITE" id="PS51332">
    <property type="entry name" value="B12_BINDING"/>
    <property type="match status" value="1"/>
</dbReference>
<dbReference type="EMBL" id="QHCT01000001">
    <property type="protein sequence ID" value="RHX92459.1"/>
    <property type="molecule type" value="Genomic_DNA"/>
</dbReference>
<dbReference type="GO" id="GO:0031419">
    <property type="term" value="F:cobalamin binding"/>
    <property type="evidence" value="ECO:0007669"/>
    <property type="project" value="InterPro"/>
</dbReference>
<dbReference type="InterPro" id="IPR007197">
    <property type="entry name" value="rSAM"/>
</dbReference>
<feature type="domain" description="Radical SAM core" evidence="7">
    <location>
        <begin position="225"/>
        <end position="450"/>
    </location>
</feature>
<evidence type="ECO:0000313" key="9">
    <source>
        <dbReference type="Proteomes" id="UP000265798"/>
    </source>
</evidence>
<dbReference type="GO" id="GO:0051539">
    <property type="term" value="F:4 iron, 4 sulfur cluster binding"/>
    <property type="evidence" value="ECO:0007669"/>
    <property type="project" value="UniProtKB-KW"/>
</dbReference>
<dbReference type="SFLD" id="SFLDS00029">
    <property type="entry name" value="Radical_SAM"/>
    <property type="match status" value="1"/>
</dbReference>
<evidence type="ECO:0000313" key="8">
    <source>
        <dbReference type="EMBL" id="RHX92459.1"/>
    </source>
</evidence>
<reference evidence="9" key="1">
    <citation type="submission" date="2018-05" db="EMBL/GenBank/DDBJ databases">
        <title>Leptospira yasudae sp. nov. and Leptospira stimsonii sp. nov., two pathogenic species of the genus Leptospira isolated from environmental sources.</title>
        <authorList>
            <person name="Casanovas-Massana A."/>
            <person name="Hamond C."/>
            <person name="Santos L.A."/>
            <person name="Hacker K.P."/>
            <person name="Balassiano I."/>
            <person name="Medeiros M.A."/>
            <person name="Reis M.G."/>
            <person name="Ko A.I."/>
            <person name="Wunder E.A."/>
        </authorList>
    </citation>
    <scope>NUCLEOTIDE SEQUENCE [LARGE SCALE GENOMIC DNA]</scope>
    <source>
        <strain evidence="9">Yale</strain>
    </source>
</reference>
<dbReference type="PANTHER" id="PTHR43409">
    <property type="entry name" value="ANAEROBIC MAGNESIUM-PROTOPORPHYRIN IX MONOMETHYL ESTER CYCLASE-RELATED"/>
    <property type="match status" value="1"/>
</dbReference>
<keyword evidence="3" id="KW-0479">Metal-binding</keyword>
<evidence type="ECO:0000256" key="1">
    <source>
        <dbReference type="ARBA" id="ARBA00001966"/>
    </source>
</evidence>
<dbReference type="InterPro" id="IPR051198">
    <property type="entry name" value="BchE-like"/>
</dbReference>
<dbReference type="GO" id="GO:0005829">
    <property type="term" value="C:cytosol"/>
    <property type="evidence" value="ECO:0007669"/>
    <property type="project" value="TreeGrafter"/>
</dbReference>
<dbReference type="SFLD" id="SFLDG01123">
    <property type="entry name" value="methyltransferase_(Class_B)"/>
    <property type="match status" value="1"/>
</dbReference>
<dbReference type="OrthoDB" id="9801424at2"/>
<name>A0A396ZAI5_9LEPT</name>
<feature type="domain" description="B12-binding" evidence="6">
    <location>
        <begin position="1"/>
        <end position="183"/>
    </location>
</feature>
<protein>
    <submittedName>
        <fullName evidence="8">B12-binding domain-containing radical SAM protein</fullName>
    </submittedName>
</protein>
<evidence type="ECO:0000256" key="2">
    <source>
        <dbReference type="ARBA" id="ARBA00022691"/>
    </source>
</evidence>
<dbReference type="Pfam" id="PF02310">
    <property type="entry name" value="B12-binding"/>
    <property type="match status" value="1"/>
</dbReference>
<dbReference type="InterPro" id="IPR006158">
    <property type="entry name" value="Cobalamin-bd"/>
</dbReference>
<dbReference type="SUPFAM" id="SSF102114">
    <property type="entry name" value="Radical SAM enzymes"/>
    <property type="match status" value="1"/>
</dbReference>
<dbReference type="AlphaFoldDB" id="A0A396ZAI5"/>
<dbReference type="PANTHER" id="PTHR43409:SF16">
    <property type="entry name" value="SLR0320 PROTEIN"/>
    <property type="match status" value="1"/>
</dbReference>
<dbReference type="Pfam" id="PF04055">
    <property type="entry name" value="Radical_SAM"/>
    <property type="match status" value="1"/>
</dbReference>